<evidence type="ECO:0000313" key="6">
    <source>
        <dbReference type="Proteomes" id="UP000799770"/>
    </source>
</evidence>
<keyword evidence="2" id="KW-0560">Oxidoreductase</keyword>
<organism evidence="5 6">
    <name type="scientific">Lophiotrema nucula</name>
    <dbReference type="NCBI Taxonomy" id="690887"/>
    <lineage>
        <taxon>Eukaryota</taxon>
        <taxon>Fungi</taxon>
        <taxon>Dikarya</taxon>
        <taxon>Ascomycota</taxon>
        <taxon>Pezizomycotina</taxon>
        <taxon>Dothideomycetes</taxon>
        <taxon>Pleosporomycetidae</taxon>
        <taxon>Pleosporales</taxon>
        <taxon>Lophiotremataceae</taxon>
        <taxon>Lophiotrema</taxon>
    </lineage>
</organism>
<feature type="compositionally biased region" description="Polar residues" evidence="3">
    <location>
        <begin position="145"/>
        <end position="155"/>
    </location>
</feature>
<dbReference type="Proteomes" id="UP000799770">
    <property type="component" value="Unassembled WGS sequence"/>
</dbReference>
<dbReference type="InterPro" id="IPR005123">
    <property type="entry name" value="Oxoglu/Fe-dep_dioxygenase_dom"/>
</dbReference>
<accession>A0A6A5ZC76</accession>
<evidence type="ECO:0000256" key="1">
    <source>
        <dbReference type="ARBA" id="ARBA00008056"/>
    </source>
</evidence>
<dbReference type="InterPro" id="IPR027443">
    <property type="entry name" value="IPNS-like_sf"/>
</dbReference>
<dbReference type="GO" id="GO:0044283">
    <property type="term" value="P:small molecule biosynthetic process"/>
    <property type="evidence" value="ECO:0007669"/>
    <property type="project" value="UniProtKB-ARBA"/>
</dbReference>
<evidence type="ECO:0000256" key="3">
    <source>
        <dbReference type="SAM" id="MobiDB-lite"/>
    </source>
</evidence>
<keyword evidence="2" id="KW-0479">Metal-binding</keyword>
<feature type="region of interest" description="Disordered" evidence="3">
    <location>
        <begin position="345"/>
        <end position="375"/>
    </location>
</feature>
<proteinExistence type="inferred from homology"/>
<dbReference type="PROSITE" id="PS51471">
    <property type="entry name" value="FE2OG_OXY"/>
    <property type="match status" value="1"/>
</dbReference>
<dbReference type="GO" id="GO:0046872">
    <property type="term" value="F:metal ion binding"/>
    <property type="evidence" value="ECO:0007669"/>
    <property type="project" value="UniProtKB-KW"/>
</dbReference>
<dbReference type="InterPro" id="IPR044861">
    <property type="entry name" value="IPNS-like_FE2OG_OXY"/>
</dbReference>
<feature type="domain" description="Fe2OG dioxygenase" evidence="4">
    <location>
        <begin position="203"/>
        <end position="307"/>
    </location>
</feature>
<evidence type="ECO:0000256" key="2">
    <source>
        <dbReference type="RuleBase" id="RU003682"/>
    </source>
</evidence>
<dbReference type="PANTHER" id="PTHR47990">
    <property type="entry name" value="2-OXOGLUTARATE (2OG) AND FE(II)-DEPENDENT OXYGENASE SUPERFAMILY PROTEIN-RELATED"/>
    <property type="match status" value="1"/>
</dbReference>
<dbReference type="EMBL" id="ML977319">
    <property type="protein sequence ID" value="KAF2117090.1"/>
    <property type="molecule type" value="Genomic_DNA"/>
</dbReference>
<keyword evidence="6" id="KW-1185">Reference proteome</keyword>
<evidence type="ECO:0000313" key="5">
    <source>
        <dbReference type="EMBL" id="KAF2117090.1"/>
    </source>
</evidence>
<comment type="similarity">
    <text evidence="1 2">Belongs to the iron/ascorbate-dependent oxidoreductase family.</text>
</comment>
<sequence length="375" mass="41808">MAVEEQEYVYYHAGGKRGSRPVLRGADAKSTFESIPVVDVSGLFSSNVEDRKNVASQIGKTCRNVGFFYAENHDIPQDVINETFESVKKFFAMPLGDKMEVHLHKSAALRGYEPLFETKMEGKGRGDMKEAFTIGDDAHEPEQNAPFTPSPDSMKKNSWPSAYPAFRPQIYDYYTRVLAFSRKLMQAFALALDLPETYFDEATSFPMVGVRILHYPPQEQQDASDIGLGAHTDYSFFTLVQQESVAALQVLNANGIWVDAPPKPRTYVVNVGDFLSRITNGAFKSTVHRVLNRSGEERYSMPFFFSPNREATLDTVPTCMGKGQQSESVVAGDYFMERLRAARWQHPSNNGKPPPSVQEVATSEIKSGPQISVGA</sequence>
<dbReference type="GO" id="GO:0016491">
    <property type="term" value="F:oxidoreductase activity"/>
    <property type="evidence" value="ECO:0007669"/>
    <property type="project" value="UniProtKB-KW"/>
</dbReference>
<dbReference type="Pfam" id="PF03171">
    <property type="entry name" value="2OG-FeII_Oxy"/>
    <property type="match status" value="1"/>
</dbReference>
<dbReference type="AlphaFoldDB" id="A0A6A5ZC76"/>
<feature type="region of interest" description="Disordered" evidence="3">
    <location>
        <begin position="136"/>
        <end position="155"/>
    </location>
</feature>
<reference evidence="5" key="1">
    <citation type="journal article" date="2020" name="Stud. Mycol.">
        <title>101 Dothideomycetes genomes: a test case for predicting lifestyles and emergence of pathogens.</title>
        <authorList>
            <person name="Haridas S."/>
            <person name="Albert R."/>
            <person name="Binder M."/>
            <person name="Bloem J."/>
            <person name="Labutti K."/>
            <person name="Salamov A."/>
            <person name="Andreopoulos B."/>
            <person name="Baker S."/>
            <person name="Barry K."/>
            <person name="Bills G."/>
            <person name="Bluhm B."/>
            <person name="Cannon C."/>
            <person name="Castanera R."/>
            <person name="Culley D."/>
            <person name="Daum C."/>
            <person name="Ezra D."/>
            <person name="Gonzalez J."/>
            <person name="Henrissat B."/>
            <person name="Kuo A."/>
            <person name="Liang C."/>
            <person name="Lipzen A."/>
            <person name="Lutzoni F."/>
            <person name="Magnuson J."/>
            <person name="Mondo S."/>
            <person name="Nolan M."/>
            <person name="Ohm R."/>
            <person name="Pangilinan J."/>
            <person name="Park H.-J."/>
            <person name="Ramirez L."/>
            <person name="Alfaro M."/>
            <person name="Sun H."/>
            <person name="Tritt A."/>
            <person name="Yoshinaga Y."/>
            <person name="Zwiers L.-H."/>
            <person name="Turgeon B."/>
            <person name="Goodwin S."/>
            <person name="Spatafora J."/>
            <person name="Crous P."/>
            <person name="Grigoriev I."/>
        </authorList>
    </citation>
    <scope>NUCLEOTIDE SEQUENCE</scope>
    <source>
        <strain evidence="5">CBS 627.86</strain>
    </source>
</reference>
<dbReference type="InterPro" id="IPR026992">
    <property type="entry name" value="DIOX_N"/>
</dbReference>
<evidence type="ECO:0000259" key="4">
    <source>
        <dbReference type="PROSITE" id="PS51471"/>
    </source>
</evidence>
<dbReference type="SUPFAM" id="SSF51197">
    <property type="entry name" value="Clavaminate synthase-like"/>
    <property type="match status" value="1"/>
</dbReference>
<keyword evidence="2" id="KW-0408">Iron</keyword>
<dbReference type="Pfam" id="PF14226">
    <property type="entry name" value="DIOX_N"/>
    <property type="match status" value="1"/>
</dbReference>
<protein>
    <recommendedName>
        <fullName evidence="4">Fe2OG dioxygenase domain-containing protein</fullName>
    </recommendedName>
</protein>
<dbReference type="Gene3D" id="2.60.120.330">
    <property type="entry name" value="B-lactam Antibiotic, Isopenicillin N Synthase, Chain"/>
    <property type="match status" value="1"/>
</dbReference>
<dbReference type="OrthoDB" id="288590at2759"/>
<dbReference type="InterPro" id="IPR050231">
    <property type="entry name" value="Iron_ascorbate_oxido_reductase"/>
</dbReference>
<gene>
    <name evidence="5" type="ORF">BDV96DRAFT_598030</name>
</gene>
<dbReference type="PRINTS" id="PR00682">
    <property type="entry name" value="IPNSYNTHASE"/>
</dbReference>
<name>A0A6A5ZC76_9PLEO</name>